<comment type="caution">
    <text evidence="10">The sequence shown here is derived from an EMBL/GenBank/DDBJ whole genome shotgun (WGS) entry which is preliminary data.</text>
</comment>
<evidence type="ECO:0000256" key="2">
    <source>
        <dbReference type="ARBA" id="ARBA00012423"/>
    </source>
</evidence>
<dbReference type="Proteomes" id="UP000616769">
    <property type="component" value="Unassembled WGS sequence"/>
</dbReference>
<dbReference type="FunFam" id="3.40.50.1820:FF:000107">
    <property type="entry name" value="Palmitoyl-protein thioesterase 1"/>
    <property type="match status" value="1"/>
</dbReference>
<evidence type="ECO:0000256" key="4">
    <source>
        <dbReference type="ARBA" id="ARBA00022729"/>
    </source>
</evidence>
<dbReference type="PANTHER" id="PTHR11247:SF8">
    <property type="entry name" value="PALMITOYL-PROTEIN THIOESTERASE 1"/>
    <property type="match status" value="1"/>
</dbReference>
<dbReference type="Pfam" id="PF02089">
    <property type="entry name" value="Palm_thioest"/>
    <property type="match status" value="1"/>
</dbReference>
<comment type="catalytic activity">
    <reaction evidence="9">
        <text>S-hexadecanoyl-L-cysteinyl-[protein] + H2O = L-cysteinyl-[protein] + hexadecanoate + H(+)</text>
        <dbReference type="Rhea" id="RHEA:19233"/>
        <dbReference type="Rhea" id="RHEA-COMP:10131"/>
        <dbReference type="Rhea" id="RHEA-COMP:11032"/>
        <dbReference type="ChEBI" id="CHEBI:7896"/>
        <dbReference type="ChEBI" id="CHEBI:15377"/>
        <dbReference type="ChEBI" id="CHEBI:15378"/>
        <dbReference type="ChEBI" id="CHEBI:29950"/>
        <dbReference type="ChEBI" id="CHEBI:74151"/>
        <dbReference type="EC" id="3.1.2.22"/>
    </reaction>
    <physiologicalReaction direction="left-to-right" evidence="9">
        <dbReference type="Rhea" id="RHEA:19234"/>
    </physiologicalReaction>
</comment>
<dbReference type="InterPro" id="IPR002472">
    <property type="entry name" value="Palm_thioest"/>
</dbReference>
<evidence type="ECO:0000256" key="6">
    <source>
        <dbReference type="ARBA" id="ARBA00023157"/>
    </source>
</evidence>
<evidence type="ECO:0000256" key="3">
    <source>
        <dbReference type="ARBA" id="ARBA00014212"/>
    </source>
</evidence>
<evidence type="ECO:0000256" key="7">
    <source>
        <dbReference type="ARBA" id="ARBA00023180"/>
    </source>
</evidence>
<keyword evidence="6" id="KW-1015">Disulfide bond</keyword>
<dbReference type="GO" id="GO:0008474">
    <property type="term" value="F:palmitoyl-(protein) hydrolase activity"/>
    <property type="evidence" value="ECO:0007669"/>
    <property type="project" value="UniProtKB-EC"/>
</dbReference>
<dbReference type="PANTHER" id="PTHR11247">
    <property type="entry name" value="PALMITOYL-PROTEIN THIOESTERASE/DOLICHYLDIPHOSPHATASE 1"/>
    <property type="match status" value="1"/>
</dbReference>
<evidence type="ECO:0000256" key="9">
    <source>
        <dbReference type="ARBA" id="ARBA00047409"/>
    </source>
</evidence>
<dbReference type="EC" id="3.1.2.22" evidence="2"/>
<dbReference type="Gene3D" id="3.40.50.1820">
    <property type="entry name" value="alpha/beta hydrolase"/>
    <property type="match status" value="1"/>
</dbReference>
<dbReference type="OrthoDB" id="10263094at2759"/>
<protein>
    <recommendedName>
        <fullName evidence="3">Palmitoyl-protein thioesterase 1</fullName>
        <ecNumber evidence="2">3.1.2.22</ecNumber>
    </recommendedName>
    <alternativeName>
        <fullName evidence="8">Palmitoyl-protein hydrolase 1</fullName>
    </alternativeName>
</protein>
<dbReference type="SUPFAM" id="SSF53474">
    <property type="entry name" value="alpha/beta-Hydrolases"/>
    <property type="match status" value="1"/>
</dbReference>
<accession>A0A131ZT07</accession>
<evidence type="ECO:0000256" key="5">
    <source>
        <dbReference type="ARBA" id="ARBA00022801"/>
    </source>
</evidence>
<evidence type="ECO:0000313" key="10">
    <source>
        <dbReference type="EMBL" id="KPL93588.1"/>
    </source>
</evidence>
<keyword evidence="4" id="KW-0732">Signal</keyword>
<dbReference type="EMBL" id="JXLN01000002">
    <property type="protein sequence ID" value="KPL93588.1"/>
    <property type="molecule type" value="Genomic_DNA"/>
</dbReference>
<name>A0A131ZT07_SARSC</name>
<keyword evidence="5" id="KW-0378">Hydrolase</keyword>
<sequence length="308" mass="35678">MSSKISASFLVFVIIANLILDDLGVECRNKSYTPIVMYHGMGDTAYGSIDSIRKYLESKLRGVYVTSIQQGRNFEEDFLSSYFMNLNQQVEKACEIIQSDEKLKNGYNAIGFSQGGQILRGIAQRCPYPPMKQLISIGGQHQGVYGLPKCLGSFKICDFIREMLNFGVYTRFVQNNLVQAEYWHDPLQESLYKQNSVFLADINNEIHLNETYRNNLLKLEKLVLVYFLNDTIVQPKESGWFQFYLPGQSEKIYDLKDSPLYREDRIGLKRLDEQNKLFLLSTIGDHLQFSIDWFQKEIVEKFLAKIFI</sequence>
<keyword evidence="7" id="KW-0325">Glycoprotein</keyword>
<evidence type="ECO:0000256" key="1">
    <source>
        <dbReference type="ARBA" id="ARBA00010758"/>
    </source>
</evidence>
<dbReference type="AlphaFoldDB" id="A0A131ZT07"/>
<dbReference type="GO" id="GO:0006898">
    <property type="term" value="P:receptor-mediated endocytosis"/>
    <property type="evidence" value="ECO:0007669"/>
    <property type="project" value="TreeGrafter"/>
</dbReference>
<gene>
    <name evidence="10" type="ORF">QR98_0000480</name>
</gene>
<proteinExistence type="inferred from homology"/>
<dbReference type="InterPro" id="IPR029058">
    <property type="entry name" value="AB_hydrolase_fold"/>
</dbReference>
<dbReference type="PRINTS" id="PR00414">
    <property type="entry name" value="PPTHIESTRASE"/>
</dbReference>
<evidence type="ECO:0000256" key="8">
    <source>
        <dbReference type="ARBA" id="ARBA00031934"/>
    </source>
</evidence>
<evidence type="ECO:0000313" key="11">
    <source>
        <dbReference type="Proteomes" id="UP000616769"/>
    </source>
</evidence>
<organism evidence="10 11">
    <name type="scientific">Sarcoptes scabiei</name>
    <name type="common">Itch mite</name>
    <name type="synonym">Acarus scabiei</name>
    <dbReference type="NCBI Taxonomy" id="52283"/>
    <lineage>
        <taxon>Eukaryota</taxon>
        <taxon>Metazoa</taxon>
        <taxon>Ecdysozoa</taxon>
        <taxon>Arthropoda</taxon>
        <taxon>Chelicerata</taxon>
        <taxon>Arachnida</taxon>
        <taxon>Acari</taxon>
        <taxon>Acariformes</taxon>
        <taxon>Sarcoptiformes</taxon>
        <taxon>Astigmata</taxon>
        <taxon>Psoroptidia</taxon>
        <taxon>Sarcoptoidea</taxon>
        <taxon>Sarcoptidae</taxon>
        <taxon>Sarcoptinae</taxon>
        <taxon>Sarcoptes</taxon>
    </lineage>
</organism>
<reference evidence="10 11" key="1">
    <citation type="journal article" date="2015" name="Parasit. Vectors">
        <title>Draft genome of the scabies mite.</title>
        <authorList>
            <person name="Rider S.D.Jr."/>
            <person name="Morgan M.S."/>
            <person name="Arlian L.G."/>
        </authorList>
    </citation>
    <scope>NUCLEOTIDE SEQUENCE [LARGE SCALE GENOMIC DNA]</scope>
    <source>
        <strain evidence="10">Arlian Lab</strain>
    </source>
</reference>
<dbReference type="VEuPathDB" id="VectorBase:SSCA009120"/>
<dbReference type="GO" id="GO:0005764">
    <property type="term" value="C:lysosome"/>
    <property type="evidence" value="ECO:0007669"/>
    <property type="project" value="TreeGrafter"/>
</dbReference>
<comment type="similarity">
    <text evidence="1">Belongs to the palmitoyl-protein thioesterase family.</text>
</comment>